<gene>
    <name evidence="1" type="ORF">IFM89_029485</name>
</gene>
<organism evidence="1 2">
    <name type="scientific">Coptis chinensis</name>
    <dbReference type="NCBI Taxonomy" id="261450"/>
    <lineage>
        <taxon>Eukaryota</taxon>
        <taxon>Viridiplantae</taxon>
        <taxon>Streptophyta</taxon>
        <taxon>Embryophyta</taxon>
        <taxon>Tracheophyta</taxon>
        <taxon>Spermatophyta</taxon>
        <taxon>Magnoliopsida</taxon>
        <taxon>Ranunculales</taxon>
        <taxon>Ranunculaceae</taxon>
        <taxon>Coptidoideae</taxon>
        <taxon>Coptis</taxon>
    </lineage>
</organism>
<protein>
    <submittedName>
        <fullName evidence="1">Uncharacterized protein</fullName>
    </submittedName>
</protein>
<feature type="non-terminal residue" evidence="1">
    <location>
        <position position="57"/>
    </location>
</feature>
<evidence type="ECO:0000313" key="2">
    <source>
        <dbReference type="Proteomes" id="UP000631114"/>
    </source>
</evidence>
<comment type="caution">
    <text evidence="1">The sequence shown here is derived from an EMBL/GenBank/DDBJ whole genome shotgun (WGS) entry which is preliminary data.</text>
</comment>
<reference evidence="1 2" key="1">
    <citation type="submission" date="2020-10" db="EMBL/GenBank/DDBJ databases">
        <title>The Coptis chinensis genome and diversification of protoberbering-type alkaloids.</title>
        <authorList>
            <person name="Wang B."/>
            <person name="Shu S."/>
            <person name="Song C."/>
            <person name="Liu Y."/>
        </authorList>
    </citation>
    <scope>NUCLEOTIDE SEQUENCE [LARGE SCALE GENOMIC DNA]</scope>
    <source>
        <strain evidence="1">HL-2020</strain>
        <tissue evidence="1">Leaf</tissue>
    </source>
</reference>
<proteinExistence type="predicted"/>
<name>A0A835HW93_9MAGN</name>
<accession>A0A835HW93</accession>
<dbReference type="OrthoDB" id="421993at2759"/>
<keyword evidence="2" id="KW-1185">Reference proteome</keyword>
<dbReference type="EMBL" id="JADFTS010000005">
    <property type="protein sequence ID" value="KAF9606886.1"/>
    <property type="molecule type" value="Genomic_DNA"/>
</dbReference>
<dbReference type="AlphaFoldDB" id="A0A835HW93"/>
<dbReference type="Proteomes" id="UP000631114">
    <property type="component" value="Unassembled WGS sequence"/>
</dbReference>
<evidence type="ECO:0000313" key="1">
    <source>
        <dbReference type="EMBL" id="KAF9606886.1"/>
    </source>
</evidence>
<sequence>GKIYYLRLSAVDEFNNKKLPMQLLISFSAENVRNQAATSIERTNDGLPLLVKREKEA</sequence>